<feature type="compositionally biased region" description="Basic and acidic residues" evidence="1">
    <location>
        <begin position="314"/>
        <end position="323"/>
    </location>
</feature>
<feature type="compositionally biased region" description="Pro residues" evidence="1">
    <location>
        <begin position="95"/>
        <end position="107"/>
    </location>
</feature>
<feature type="region of interest" description="Disordered" evidence="1">
    <location>
        <begin position="433"/>
        <end position="493"/>
    </location>
</feature>
<feature type="region of interest" description="Disordered" evidence="1">
    <location>
        <begin position="1"/>
        <end position="53"/>
    </location>
</feature>
<keyword evidence="3" id="KW-1185">Reference proteome</keyword>
<reference evidence="2" key="1">
    <citation type="submission" date="2023-06" db="EMBL/GenBank/DDBJ databases">
        <title>Draft genome of Marssonina rosae.</title>
        <authorList>
            <person name="Cheng Q."/>
        </authorList>
    </citation>
    <scope>NUCLEOTIDE SEQUENCE</scope>
    <source>
        <strain evidence="2">R4</strain>
    </source>
</reference>
<protein>
    <submittedName>
        <fullName evidence="2">Uncharacterized protein</fullName>
    </submittedName>
</protein>
<name>A0AAD9WB79_9HELO</name>
<proteinExistence type="predicted"/>
<dbReference type="Proteomes" id="UP001285354">
    <property type="component" value="Unassembled WGS sequence"/>
</dbReference>
<feature type="region of interest" description="Disordered" evidence="1">
    <location>
        <begin position="260"/>
        <end position="361"/>
    </location>
</feature>
<feature type="region of interest" description="Disordered" evidence="1">
    <location>
        <begin position="89"/>
        <end position="113"/>
    </location>
</feature>
<gene>
    <name evidence="2" type="ORF">QTJ16_006562</name>
</gene>
<comment type="caution">
    <text evidence="2">The sequence shown here is derived from an EMBL/GenBank/DDBJ whole genome shotgun (WGS) entry which is preliminary data.</text>
</comment>
<evidence type="ECO:0000313" key="3">
    <source>
        <dbReference type="Proteomes" id="UP001285354"/>
    </source>
</evidence>
<feature type="compositionally biased region" description="Basic and acidic residues" evidence="1">
    <location>
        <begin position="260"/>
        <end position="271"/>
    </location>
</feature>
<dbReference type="EMBL" id="JAUBYV010000011">
    <property type="protein sequence ID" value="KAK2623928.1"/>
    <property type="molecule type" value="Genomic_DNA"/>
</dbReference>
<organism evidence="2 3">
    <name type="scientific">Diplocarpon rosae</name>
    <dbReference type="NCBI Taxonomy" id="946125"/>
    <lineage>
        <taxon>Eukaryota</taxon>
        <taxon>Fungi</taxon>
        <taxon>Dikarya</taxon>
        <taxon>Ascomycota</taxon>
        <taxon>Pezizomycotina</taxon>
        <taxon>Leotiomycetes</taxon>
        <taxon>Helotiales</taxon>
        <taxon>Drepanopezizaceae</taxon>
        <taxon>Diplocarpon</taxon>
    </lineage>
</organism>
<sequence>MTTSNESRTLPRGFKYELPKTPEPISTEPRQPSPPRQRLKVRRPNPSSLHAPTQHFLASVAAADVLVPTIEVAAGTEDLEMPDREGLSIDASALRPPPQYSAPPTTPVPMLSVTMPLRPDWSMSASPGEDSSLRSASSLSDASYYSDDSLYDGSIASRPSDDGSCTSPESDISDPFQFPICDKKVKARLRDDTFCPPNPLNNKIRSKTRKDAPWSSDQSAHLWSTYMVYLQDPTVTPFRIGASAVPPEGVCHRVAREARRSWRGQKAEPLRRSSRMCSSLRSSEAPQHGGSPHPTETAKVYGTWPHASGATRSHLREMCRSKDSSSVSRYRHHQSPGPTPFTRLQFRPRTPEPPGPSRASSISCKDIALSLSATTADSMQPEGPLAQLAVDSPTDLLARRPFAPLEEFKPMSFGESRGFPISTRGRLASPFVARTYGPSSSQNFQSRPSPSRSQSDTIRHLRSPLCVNASHSLNGTQKRRAQNDLEEEEPEPVGVVARPSVLNEQLFGTPLNQRRVRCRGFSLGDEALRHHSRGSGFFQRSPTPVFEFPGLPPPDIKPPSASALIDHPNPPPSAAFGPPRLGSPFSESGSSQTFPRRLFQDGSSTIRRSAFATMHQTRHSIESFDFGQGPSLQGRLEKLDTKLKEIREREVAARQNPQ</sequence>
<accession>A0AAD9WB79</accession>
<dbReference type="AlphaFoldDB" id="A0AAD9WB79"/>
<evidence type="ECO:0000256" key="1">
    <source>
        <dbReference type="SAM" id="MobiDB-lite"/>
    </source>
</evidence>
<feature type="region of interest" description="Disordered" evidence="1">
    <location>
        <begin position="153"/>
        <end position="172"/>
    </location>
</feature>
<evidence type="ECO:0000313" key="2">
    <source>
        <dbReference type="EMBL" id="KAK2623928.1"/>
    </source>
</evidence>
<feature type="compositionally biased region" description="Low complexity" evidence="1">
    <location>
        <begin position="438"/>
        <end position="455"/>
    </location>
</feature>